<dbReference type="InterPro" id="IPR007693">
    <property type="entry name" value="DNA_helicase_DnaB-like_N"/>
</dbReference>
<dbReference type="Proteomes" id="UP001056648">
    <property type="component" value="Chromosome 2"/>
</dbReference>
<dbReference type="Proteomes" id="UP000542973">
    <property type="component" value="Unassembled WGS sequence"/>
</dbReference>
<name>A0A6N1BF36_9BURK</name>
<evidence type="ECO:0000256" key="11">
    <source>
        <dbReference type="ARBA" id="ARBA00048954"/>
    </source>
</evidence>
<evidence type="ECO:0000313" key="17">
    <source>
        <dbReference type="Proteomes" id="UP000542973"/>
    </source>
</evidence>
<dbReference type="FunFam" id="3.40.50.300:FF:000076">
    <property type="entry name" value="Replicative DNA helicase"/>
    <property type="match status" value="1"/>
</dbReference>
<dbReference type="InterPro" id="IPR027417">
    <property type="entry name" value="P-loop_NTPase"/>
</dbReference>
<dbReference type="SUPFAM" id="SSF52540">
    <property type="entry name" value="P-loop containing nucleoside triphosphate hydrolases"/>
    <property type="match status" value="1"/>
</dbReference>
<dbReference type="SUPFAM" id="SSF48024">
    <property type="entry name" value="N-terminal domain of DnaB helicase"/>
    <property type="match status" value="1"/>
</dbReference>
<dbReference type="FunFam" id="1.10.860.10:FF:000001">
    <property type="entry name" value="Replicative DNA helicase"/>
    <property type="match status" value="1"/>
</dbReference>
<keyword evidence="6 13" id="KW-0347">Helicase</keyword>
<dbReference type="EMBL" id="CP098736">
    <property type="protein sequence ID" value="USE78807.1"/>
    <property type="molecule type" value="Genomic_DNA"/>
</dbReference>
<evidence type="ECO:0000313" key="15">
    <source>
        <dbReference type="EMBL" id="NNH13800.1"/>
    </source>
</evidence>
<dbReference type="GO" id="GO:1990077">
    <property type="term" value="C:primosome complex"/>
    <property type="evidence" value="ECO:0007669"/>
    <property type="project" value="UniProtKB-UniRule"/>
</dbReference>
<dbReference type="NCBIfam" id="TIGR00665">
    <property type="entry name" value="DnaB"/>
    <property type="match status" value="1"/>
</dbReference>
<dbReference type="Pfam" id="PF03796">
    <property type="entry name" value="DnaB_C"/>
    <property type="match status" value="1"/>
</dbReference>
<accession>A0A6N1BF36</accession>
<dbReference type="Pfam" id="PF00772">
    <property type="entry name" value="DnaB"/>
    <property type="match status" value="1"/>
</dbReference>
<dbReference type="SMART" id="SM00382">
    <property type="entry name" value="AAA"/>
    <property type="match status" value="1"/>
</dbReference>
<evidence type="ECO:0000256" key="2">
    <source>
        <dbReference type="ARBA" id="ARBA00022515"/>
    </source>
</evidence>
<comment type="similarity">
    <text evidence="1 13">Belongs to the helicase family. DnaB subfamily.</text>
</comment>
<keyword evidence="9" id="KW-0413">Isomerase</keyword>
<dbReference type="EC" id="5.6.2.3" evidence="12 13"/>
<evidence type="ECO:0000259" key="14">
    <source>
        <dbReference type="PROSITE" id="PS51199"/>
    </source>
</evidence>
<dbReference type="Gene3D" id="1.10.860.10">
    <property type="entry name" value="DNAb Helicase, Chain A"/>
    <property type="match status" value="1"/>
</dbReference>
<keyword evidence="4 13" id="KW-0547">Nucleotide-binding</keyword>
<keyword evidence="8 13" id="KW-0238">DNA-binding</keyword>
<dbReference type="GO" id="GO:0043139">
    <property type="term" value="F:5'-3' DNA helicase activity"/>
    <property type="evidence" value="ECO:0007669"/>
    <property type="project" value="UniProtKB-EC"/>
</dbReference>
<dbReference type="GO" id="GO:0006269">
    <property type="term" value="P:DNA replication, synthesis of primer"/>
    <property type="evidence" value="ECO:0007669"/>
    <property type="project" value="UniProtKB-UniRule"/>
</dbReference>
<evidence type="ECO:0000256" key="5">
    <source>
        <dbReference type="ARBA" id="ARBA00022801"/>
    </source>
</evidence>
<dbReference type="GO" id="GO:0016787">
    <property type="term" value="F:hydrolase activity"/>
    <property type="evidence" value="ECO:0007669"/>
    <property type="project" value="UniProtKB-KW"/>
</dbReference>
<evidence type="ECO:0000256" key="13">
    <source>
        <dbReference type="RuleBase" id="RU362085"/>
    </source>
</evidence>
<dbReference type="InterPro" id="IPR007694">
    <property type="entry name" value="DNA_helicase_DnaB-like_C"/>
</dbReference>
<gene>
    <name evidence="15" type="ORF">HLB16_23395</name>
    <name evidence="16" type="ORF">NDR89_19405</name>
</gene>
<sequence length="463" mass="51215">MNAPVADPQLDNLKVPPHSIEAEQSVLGGLLLDNAAWDRIADFLSEADFYRFDHRMIFQSIARLISDTKPADVITVYEMLQVAGKAEEVGGLAYLNSLAQNTPSAANIRRYAEIVRERSVLRKLVTVADDIATSAFAPKGREVRELLDEAESKVFAIAEEGSRGQKGFQEIQPLLTQVVERIDELYHRDTTTDVTGVPTGFIDLDRMTSGMQPGDLIIVAGRPSMGKTAFSLNIGEHVAVEQGLPVAVFSMEMAGTQLAMRMLGSVGRLDQHRLRTGRLLDEDWPRLTHAIQRMNDAQLFIDETPALNPMELRARSRRLARQCGQLGLIIIDYLQLMSGSGGGENRATEISEISRSLKGLAKELNCPVIALSQLNRSLEQRPNKRPVMSDLRESGAIEQDADVILFIYRDEVYNPDSQDKGTAEIIIGKQRNGPIGTVRLTFLGQFTKFDNFSGGPAFFDNDT</sequence>
<dbReference type="InterPro" id="IPR016136">
    <property type="entry name" value="DNA_helicase_N/primase_C"/>
</dbReference>
<dbReference type="GO" id="GO:0005524">
    <property type="term" value="F:ATP binding"/>
    <property type="evidence" value="ECO:0007669"/>
    <property type="project" value="UniProtKB-UniRule"/>
</dbReference>
<evidence type="ECO:0000256" key="1">
    <source>
        <dbReference type="ARBA" id="ARBA00008428"/>
    </source>
</evidence>
<dbReference type="GO" id="GO:0003677">
    <property type="term" value="F:DNA binding"/>
    <property type="evidence" value="ECO:0007669"/>
    <property type="project" value="UniProtKB-UniRule"/>
</dbReference>
<comment type="function">
    <text evidence="10 13">The main replicative DNA helicase, it participates in initiation and elongation during chromosome replication. Travels ahead of the DNA replisome, separating dsDNA into templates for DNA synthesis. A processive ATP-dependent 5'-3' DNA helicase it has DNA-dependent ATPase activity.</text>
</comment>
<evidence type="ECO:0000256" key="4">
    <source>
        <dbReference type="ARBA" id="ARBA00022741"/>
    </source>
</evidence>
<dbReference type="NCBIfam" id="NF004384">
    <property type="entry name" value="PRK05748.1"/>
    <property type="match status" value="1"/>
</dbReference>
<feature type="domain" description="SF4 helicase" evidence="14">
    <location>
        <begin position="190"/>
        <end position="456"/>
    </location>
</feature>
<reference evidence="16" key="2">
    <citation type="submission" date="2022-06" db="EMBL/GenBank/DDBJ databases">
        <title>Complete genome sequence and characterization of Cupriavidus gilardii QJ1 isolated from contaminating cells.</title>
        <authorList>
            <person name="Qi J."/>
        </authorList>
    </citation>
    <scope>NUCLEOTIDE SEQUENCE</scope>
    <source>
        <strain evidence="16">QJ1</strain>
    </source>
</reference>
<dbReference type="PANTHER" id="PTHR30153">
    <property type="entry name" value="REPLICATIVE DNA HELICASE DNAB"/>
    <property type="match status" value="1"/>
</dbReference>
<reference evidence="15 17" key="1">
    <citation type="submission" date="2020-05" db="EMBL/GenBank/DDBJ databases">
        <title>MicrobeNet Type strains.</title>
        <authorList>
            <person name="Nicholson A.C."/>
        </authorList>
    </citation>
    <scope>NUCLEOTIDE SEQUENCE [LARGE SCALE GENOMIC DNA]</scope>
    <source>
        <strain evidence="15 17">ATCC 700815</strain>
    </source>
</reference>
<evidence type="ECO:0000256" key="7">
    <source>
        <dbReference type="ARBA" id="ARBA00022840"/>
    </source>
</evidence>
<dbReference type="GO" id="GO:0042802">
    <property type="term" value="F:identical protein binding"/>
    <property type="evidence" value="ECO:0007669"/>
    <property type="project" value="UniProtKB-ARBA"/>
</dbReference>
<keyword evidence="18" id="KW-1185">Reference proteome</keyword>
<keyword evidence="5 13" id="KW-0378">Hydrolase</keyword>
<evidence type="ECO:0000256" key="8">
    <source>
        <dbReference type="ARBA" id="ARBA00023125"/>
    </source>
</evidence>
<evidence type="ECO:0000313" key="18">
    <source>
        <dbReference type="Proteomes" id="UP001056648"/>
    </source>
</evidence>
<evidence type="ECO:0000256" key="9">
    <source>
        <dbReference type="ARBA" id="ARBA00023235"/>
    </source>
</evidence>
<dbReference type="EMBL" id="JABEMD010000060">
    <property type="protein sequence ID" value="NNH13800.1"/>
    <property type="molecule type" value="Genomic_DNA"/>
</dbReference>
<dbReference type="InterPro" id="IPR036185">
    <property type="entry name" value="DNA_heli_DnaB-like_N_sf"/>
</dbReference>
<protein>
    <recommendedName>
        <fullName evidence="12 13">Replicative DNA helicase</fullName>
        <ecNumber evidence="12 13">5.6.2.3</ecNumber>
    </recommendedName>
</protein>
<dbReference type="PANTHER" id="PTHR30153:SF2">
    <property type="entry name" value="REPLICATIVE DNA HELICASE"/>
    <property type="match status" value="1"/>
</dbReference>
<dbReference type="CDD" id="cd00984">
    <property type="entry name" value="DnaB_C"/>
    <property type="match status" value="1"/>
</dbReference>
<dbReference type="GO" id="GO:0005829">
    <property type="term" value="C:cytosol"/>
    <property type="evidence" value="ECO:0007669"/>
    <property type="project" value="TreeGrafter"/>
</dbReference>
<evidence type="ECO:0000313" key="16">
    <source>
        <dbReference type="EMBL" id="USE78807.1"/>
    </source>
</evidence>
<evidence type="ECO:0000256" key="12">
    <source>
        <dbReference type="NCBIfam" id="TIGR00665"/>
    </source>
</evidence>
<dbReference type="RefSeq" id="WP_006575385.1">
    <property type="nucleotide sequence ID" value="NZ_BAAAEB010000051.1"/>
</dbReference>
<dbReference type="Gene3D" id="3.40.50.300">
    <property type="entry name" value="P-loop containing nucleotide triphosphate hydrolases"/>
    <property type="match status" value="1"/>
</dbReference>
<keyword evidence="7 13" id="KW-0067">ATP-binding</keyword>
<dbReference type="NCBIfam" id="NF005424">
    <property type="entry name" value="PRK07004.1"/>
    <property type="match status" value="1"/>
</dbReference>
<dbReference type="InterPro" id="IPR003593">
    <property type="entry name" value="AAA+_ATPase"/>
</dbReference>
<comment type="catalytic activity">
    <reaction evidence="11 13">
        <text>ATP + H2O = ADP + phosphate + H(+)</text>
        <dbReference type="Rhea" id="RHEA:13065"/>
        <dbReference type="ChEBI" id="CHEBI:15377"/>
        <dbReference type="ChEBI" id="CHEBI:15378"/>
        <dbReference type="ChEBI" id="CHEBI:30616"/>
        <dbReference type="ChEBI" id="CHEBI:43474"/>
        <dbReference type="ChEBI" id="CHEBI:456216"/>
        <dbReference type="EC" id="5.6.2.3"/>
    </reaction>
</comment>
<proteinExistence type="inferred from homology"/>
<keyword evidence="3 13" id="KW-0235">DNA replication</keyword>
<dbReference type="PROSITE" id="PS51199">
    <property type="entry name" value="SF4_HELICASE"/>
    <property type="match status" value="1"/>
</dbReference>
<keyword evidence="2 13" id="KW-0639">Primosome</keyword>
<evidence type="ECO:0000256" key="6">
    <source>
        <dbReference type="ARBA" id="ARBA00022806"/>
    </source>
</evidence>
<evidence type="ECO:0000256" key="3">
    <source>
        <dbReference type="ARBA" id="ARBA00022705"/>
    </source>
</evidence>
<evidence type="ECO:0000256" key="10">
    <source>
        <dbReference type="ARBA" id="ARBA00044932"/>
    </source>
</evidence>
<dbReference type="AlphaFoldDB" id="A0A6N1BF36"/>
<dbReference type="InterPro" id="IPR007692">
    <property type="entry name" value="DNA_helicase_DnaB"/>
</dbReference>
<dbReference type="GeneID" id="70689864"/>
<organism evidence="15 17">
    <name type="scientific">Cupriavidus gilardii</name>
    <dbReference type="NCBI Taxonomy" id="82541"/>
    <lineage>
        <taxon>Bacteria</taxon>
        <taxon>Pseudomonadati</taxon>
        <taxon>Pseudomonadota</taxon>
        <taxon>Betaproteobacteria</taxon>
        <taxon>Burkholderiales</taxon>
        <taxon>Burkholderiaceae</taxon>
        <taxon>Cupriavidus</taxon>
    </lineage>
</organism>